<dbReference type="Gene3D" id="3.30.420.10">
    <property type="entry name" value="Ribonuclease H-like superfamily/Ribonuclease H"/>
    <property type="match status" value="1"/>
</dbReference>
<keyword evidence="2" id="KW-1185">Reference proteome</keyword>
<evidence type="ECO:0000313" key="1">
    <source>
        <dbReference type="EMBL" id="OAF64868.1"/>
    </source>
</evidence>
<dbReference type="GO" id="GO:0003676">
    <property type="term" value="F:nucleic acid binding"/>
    <property type="evidence" value="ECO:0007669"/>
    <property type="project" value="InterPro"/>
</dbReference>
<sequence>MTSIAAKNSPKSFIFSVANKIVIRDFILSCNINFEWIVEDCRITSRQCVDKLYHTFETNACIVNSLENKLKQVQYIESLLLVRANGRTIIWINKYNFNLFCRPKKSKSTVGSRGVTSPTFVIDSAPVHNNIETVVRDDKDVKIIRLAPYSYLLNPIELAWNLLKFKVNDNYMGDDALIVLQDNPVVSSKLVRILNFYKECELKTHRTKQQHYPIGLSSYLDPRSINARIVMWMYIVASNTSNLDRSKIPDNMITDLYKNKELQSMFVWHDCSPVVELWNGAFVLHNCRCTGQNRHDKLLNVKFNSTEAVRQLFFFNKRIKQNDLSHSFSRYLHKPCDLQLLHATDAKLCKCQSININNKIFNSQK</sequence>
<dbReference type="OrthoDB" id="6226438at2759"/>
<organism evidence="1 2">
    <name type="scientific">Intoshia linei</name>
    <dbReference type="NCBI Taxonomy" id="1819745"/>
    <lineage>
        <taxon>Eukaryota</taxon>
        <taxon>Metazoa</taxon>
        <taxon>Spiralia</taxon>
        <taxon>Lophotrochozoa</taxon>
        <taxon>Mesozoa</taxon>
        <taxon>Orthonectida</taxon>
        <taxon>Rhopaluridae</taxon>
        <taxon>Intoshia</taxon>
    </lineage>
</organism>
<dbReference type="AlphaFoldDB" id="A0A177AS96"/>
<gene>
    <name evidence="1" type="ORF">A3Q56_07427</name>
</gene>
<name>A0A177AS96_9BILA</name>
<comment type="caution">
    <text evidence="1">The sequence shown here is derived from an EMBL/GenBank/DDBJ whole genome shotgun (WGS) entry which is preliminary data.</text>
</comment>
<protein>
    <submittedName>
        <fullName evidence="1">Uncharacterized protein</fullName>
    </submittedName>
</protein>
<proteinExistence type="predicted"/>
<accession>A0A177AS96</accession>
<dbReference type="Proteomes" id="UP000078046">
    <property type="component" value="Unassembled WGS sequence"/>
</dbReference>
<dbReference type="EMBL" id="LWCA01001566">
    <property type="protein sequence ID" value="OAF64868.1"/>
    <property type="molecule type" value="Genomic_DNA"/>
</dbReference>
<reference evidence="1 2" key="1">
    <citation type="submission" date="2016-04" db="EMBL/GenBank/DDBJ databases">
        <title>The genome of Intoshia linei affirms orthonectids as highly simplified spiralians.</title>
        <authorList>
            <person name="Mikhailov K.V."/>
            <person name="Slusarev G.S."/>
            <person name="Nikitin M.A."/>
            <person name="Logacheva M.D."/>
            <person name="Penin A."/>
            <person name="Aleoshin V."/>
            <person name="Panchin Y.V."/>
        </authorList>
    </citation>
    <scope>NUCLEOTIDE SEQUENCE [LARGE SCALE GENOMIC DNA]</scope>
    <source>
        <strain evidence="1">Intl2013</strain>
        <tissue evidence="1">Whole animal</tissue>
    </source>
</reference>
<evidence type="ECO:0000313" key="2">
    <source>
        <dbReference type="Proteomes" id="UP000078046"/>
    </source>
</evidence>
<dbReference type="InterPro" id="IPR036397">
    <property type="entry name" value="RNaseH_sf"/>
</dbReference>